<dbReference type="Pfam" id="PF17803">
    <property type="entry name" value="Cadherin_4"/>
    <property type="match status" value="1"/>
</dbReference>
<evidence type="ECO:0000256" key="2">
    <source>
        <dbReference type="SAM" id="SignalP"/>
    </source>
</evidence>
<feature type="region of interest" description="Disordered" evidence="1">
    <location>
        <begin position="683"/>
        <end position="735"/>
    </location>
</feature>
<dbReference type="SUPFAM" id="SSF63829">
    <property type="entry name" value="Calcium-dependent phosphotriesterase"/>
    <property type="match status" value="1"/>
</dbReference>
<feature type="chain" id="PRO_5005284041" description="RapA2 cadherin-like domain-containing protein" evidence="2">
    <location>
        <begin position="33"/>
        <end position="1686"/>
    </location>
</feature>
<reference evidence="4 5" key="1">
    <citation type="journal article" date="2015" name="Genome Biol. Evol.">
        <title>Characterization of Three Mycobacterium spp. with Potential Use in Bioremediation by Genome Sequencing and Comparative Genomics.</title>
        <authorList>
            <person name="Das S."/>
            <person name="Pettersson B.M."/>
            <person name="Behra P.R."/>
            <person name="Ramesh M."/>
            <person name="Dasgupta S."/>
            <person name="Bhattacharya A."/>
            <person name="Kirsebom L.A."/>
        </authorList>
    </citation>
    <scope>NUCLEOTIDE SEQUENCE [LARGE SCALE GENOMIC DNA]</scope>
    <source>
        <strain evidence="4 5">DSM 44075</strain>
    </source>
</reference>
<dbReference type="EMBL" id="JYNU01000005">
    <property type="protein sequence ID" value="KMO80487.1"/>
    <property type="molecule type" value="Genomic_DNA"/>
</dbReference>
<feature type="compositionally biased region" description="Acidic residues" evidence="1">
    <location>
        <begin position="83"/>
        <end position="111"/>
    </location>
</feature>
<sequence length="1686" mass="168106" precursor="true">MGHARHIGRVGALAVALGIGSAIAWPAGVAWADPDTGTSVSPGKSGDSPSNTTTEGSGSPTVTDTVNEATDDDRDDNAGLGDDVGDDGDEAPVVDDVEVPGGDTDEPEEVVQETVSEPVVDDVSEDRGGDDDSPRPTHRQRTIVRSAPFEKPTHVVAPNAGADMADLRAEIAPVAPPQPPVAAPPTVTPAVDQDASLESPLEEPAVTTALLSTLLIPGGTDSPSAPVDSPLAWALLAFARRQSNQQSNRIGSGTPTVSTGELIDAAADDNNPPTARVVVGSPSFFSGRVIGRVIGSDADRDRLTYTGPTGTAKGAVVVSSTGRFIYTPTAAARHAAAQAEATDADKTDTFVVTVDDGNGGTTPVSVTVRISPANARPDASSVVGRPDPTTGAVGGAIIADDPDDDILNFEAGNPAKGSVVIGEDGSFVYTPTEEARDAVRGGRYSDRFDRFSVTVNDGHGGTDTVTVTVAIAASDNAAPVPGEVSTGSPNGFNGAVRGQVRATDPDGDRLTFSGSTTTEKGTVFVTSTGRFVYTPTAQARHAAAATGAPAGDKTDTFVVTVVDAYGGTAVVPVTVTIAPLNSAPTRARASAGAPDVETGAVDVTVTARDADRDPLTYTPAASEKGTVVDNGEGSFTFTPTAAARQAAAASDAPEAARFETLTFTVADGHGGTTTTTVRVAISPAAGPVNGSPTDGTFTAGQPDSDGTVAGQVSATDPDDDSLSYSGPATSTKGGTVVVNSDGSYSYDPSDAAQHAASALGASTADKQDTFTVMVSDGNGGTLAVPVTVSILPRNTAPVGSFTAGEPDAGAKVTGAVTSTDADNDTRTYSGPTTSAKGGTLVVNSDGTFTYTPTAAARQTAAKFGATQADKTDSFVVTVNDGHLGGTIAVTVSVAILPAPNSAPTGGIATVGQPDSSGKVNGTVSATDADGDPLTYAGSTTTAKGAVVVNSDGTFVYTPTDAARHAASALGASSTLKQDTFTVTVSDGRGGTVQVPVTVTISANNAAPQGSFSAGAPASDGTVTGTVTSTDADGDVRTYSGPAISVKGGTITLDATTGAFTYKPTAAMREQATQTPGIDTDTFTVTVTDGHGGSTPVQVTVTIAPNVVTTESTPGIPIYAVIAAPGGGLYQVTTSLSGQNFENAVTRVSVLTEDGRVLATTADFSGFPSLPLAQPDGKLLVTIAGTQGGVKFVTVSPTGTLTEVLSLNNASPVGYPVVGANGTAYFLTGAPSGSGAVYTLVAIAGDEARTYVLPGAGGLPVVGADGTAYMAVASTSGPNQTSAFVIRPDGTSFTTAPIPGRSTLPIVVSGGSAYVVTATVNETTGLPATVVATITGSTVTTRTFDGQPASQLVASPDGSVVMSLLSYEDFSYRIVRLTGTSATTSAAATGSVNGWPQVAPDGTAYLAYTDEGENAAHLLVLRPGGASSVIDLPGEFVTSNLIQLGAAAIGPDNKVYVPMVGEGGNSFVAIVSPTGAVSVRSVDGYPGELPVIGADGTAYQVVATYDEVTGSSGTHVVVLNTGATTVSLPGEPIQLSGRTPLLAVAPDGTGLLLVVDRDGSVRGLAFNKTGATLGTFTDSGTPTVAIELGGLQGLTGKAFVFGPDGTAYVTIVETSSNIETGEVTPIKSTVYAMSAAGVTKVLEVPGATATAPTVAPDGTVYVSTATLDGTTFDGVTTVKVITPPSVL</sequence>
<dbReference type="SUPFAM" id="SSF82171">
    <property type="entry name" value="DPP6 N-terminal domain-like"/>
    <property type="match status" value="1"/>
</dbReference>
<feature type="compositionally biased region" description="Polar residues" evidence="1">
    <location>
        <begin position="722"/>
        <end position="735"/>
    </location>
</feature>
<dbReference type="InterPro" id="IPR010221">
    <property type="entry name" value="VCBS_dom"/>
</dbReference>
<feature type="region of interest" description="Disordered" evidence="1">
    <location>
        <begin position="34"/>
        <end position="141"/>
    </location>
</feature>
<evidence type="ECO:0000313" key="5">
    <source>
        <dbReference type="Proteomes" id="UP000036313"/>
    </source>
</evidence>
<protein>
    <recommendedName>
        <fullName evidence="3">RapA2 cadherin-like domain-containing protein</fullName>
    </recommendedName>
</protein>
<dbReference type="Proteomes" id="UP000036313">
    <property type="component" value="Unassembled WGS sequence"/>
</dbReference>
<dbReference type="Pfam" id="PF17963">
    <property type="entry name" value="Big_9"/>
    <property type="match status" value="6"/>
</dbReference>
<dbReference type="Gene3D" id="2.60.40.10">
    <property type="entry name" value="Immunoglobulins"/>
    <property type="match status" value="1"/>
</dbReference>
<evidence type="ECO:0000313" key="4">
    <source>
        <dbReference type="EMBL" id="KMO80487.1"/>
    </source>
</evidence>
<organism evidence="4 5">
    <name type="scientific">Mycolicibacterium obuense</name>
    <dbReference type="NCBI Taxonomy" id="1807"/>
    <lineage>
        <taxon>Bacteria</taxon>
        <taxon>Bacillati</taxon>
        <taxon>Actinomycetota</taxon>
        <taxon>Actinomycetes</taxon>
        <taxon>Mycobacteriales</taxon>
        <taxon>Mycobacteriaceae</taxon>
        <taxon>Mycolicibacterium</taxon>
    </lineage>
</organism>
<dbReference type="PATRIC" id="fig|1807.14.peg.952"/>
<feature type="compositionally biased region" description="Polar residues" evidence="1">
    <location>
        <begin position="690"/>
        <end position="701"/>
    </location>
</feature>
<feature type="compositionally biased region" description="Low complexity" evidence="1">
    <location>
        <begin position="1017"/>
        <end position="1030"/>
    </location>
</feature>
<name>A0A0J6WFG7_9MYCO</name>
<dbReference type="NCBIfam" id="TIGR01965">
    <property type="entry name" value="VCBS_repeat"/>
    <property type="match status" value="7"/>
</dbReference>
<dbReference type="InterPro" id="IPR013783">
    <property type="entry name" value="Ig-like_fold"/>
</dbReference>
<dbReference type="NCBIfam" id="NF012211">
    <property type="entry name" value="tand_rpt_95"/>
    <property type="match status" value="1"/>
</dbReference>
<proteinExistence type="predicted"/>
<comment type="caution">
    <text evidence="4">The sequence shown here is derived from an EMBL/GenBank/DDBJ whole genome shotgun (WGS) entry which is preliminary data.</text>
</comment>
<evidence type="ECO:0000256" key="1">
    <source>
        <dbReference type="SAM" id="MobiDB-lite"/>
    </source>
</evidence>
<gene>
    <name evidence="4" type="ORF">MOBUDSM44075_00951</name>
</gene>
<evidence type="ECO:0000259" key="3">
    <source>
        <dbReference type="Pfam" id="PF17803"/>
    </source>
</evidence>
<accession>A0A0J6WFG7</accession>
<dbReference type="InterPro" id="IPR040853">
    <property type="entry name" value="RapA2_cadherin-like"/>
</dbReference>
<feature type="compositionally biased region" description="Polar residues" evidence="1">
    <location>
        <begin position="36"/>
        <end position="63"/>
    </location>
</feature>
<keyword evidence="2" id="KW-0732">Signal</keyword>
<feature type="compositionally biased region" description="Basic and acidic residues" evidence="1">
    <location>
        <begin position="125"/>
        <end position="135"/>
    </location>
</feature>
<feature type="domain" description="RapA2 cadherin-like" evidence="3">
    <location>
        <begin position="786"/>
        <end position="850"/>
    </location>
</feature>
<dbReference type="GO" id="GO:0005975">
    <property type="term" value="P:carbohydrate metabolic process"/>
    <property type="evidence" value="ECO:0007669"/>
    <property type="project" value="UniProtKB-ARBA"/>
</dbReference>
<feature type="signal peptide" evidence="2">
    <location>
        <begin position="1"/>
        <end position="32"/>
    </location>
</feature>
<feature type="region of interest" description="Disordered" evidence="1">
    <location>
        <begin position="1011"/>
        <end position="1030"/>
    </location>
</feature>